<protein>
    <recommendedName>
        <fullName evidence="5">DOMON domain-containing protein</fullName>
    </recommendedName>
</protein>
<feature type="chain" id="PRO_5003405114" description="DOMON domain-containing protein" evidence="2">
    <location>
        <begin position="18"/>
        <end position="397"/>
    </location>
</feature>
<feature type="compositionally biased region" description="Basic residues" evidence="1">
    <location>
        <begin position="245"/>
        <end position="258"/>
    </location>
</feature>
<feature type="compositionally biased region" description="Basic residues" evidence="1">
    <location>
        <begin position="337"/>
        <end position="350"/>
    </location>
</feature>
<dbReference type="OrthoDB" id="5876241at2759"/>
<evidence type="ECO:0000256" key="1">
    <source>
        <dbReference type="SAM" id="MobiDB-lite"/>
    </source>
</evidence>
<accession>G0NDV3</accession>
<keyword evidence="4" id="KW-1185">Reference proteome</keyword>
<dbReference type="FunCoup" id="G0NDV3">
    <property type="interactions" value="1052"/>
</dbReference>
<gene>
    <name evidence="3" type="ORF">CAEBREN_20150</name>
</gene>
<proteinExistence type="predicted"/>
<dbReference type="HOGENOM" id="CLU_041594_1_0_1"/>
<evidence type="ECO:0000313" key="3">
    <source>
        <dbReference type="EMBL" id="EGT58513.1"/>
    </source>
</evidence>
<feature type="compositionally biased region" description="Acidic residues" evidence="1">
    <location>
        <begin position="263"/>
        <end position="274"/>
    </location>
</feature>
<organism evidence="4">
    <name type="scientific">Caenorhabditis brenneri</name>
    <name type="common">Nematode worm</name>
    <dbReference type="NCBI Taxonomy" id="135651"/>
    <lineage>
        <taxon>Eukaryota</taxon>
        <taxon>Metazoa</taxon>
        <taxon>Ecdysozoa</taxon>
        <taxon>Nematoda</taxon>
        <taxon>Chromadorea</taxon>
        <taxon>Rhabditida</taxon>
        <taxon>Rhabditina</taxon>
        <taxon>Rhabditomorpha</taxon>
        <taxon>Rhabditoidea</taxon>
        <taxon>Rhabditidae</taxon>
        <taxon>Peloderinae</taxon>
        <taxon>Caenorhabditis</taxon>
    </lineage>
</organism>
<dbReference type="PANTHER" id="PTHR21449">
    <property type="entry name" value="PROTEIN CBG05271-RELATED"/>
    <property type="match status" value="1"/>
</dbReference>
<dbReference type="eggNOG" id="ENOG502THGE">
    <property type="taxonomic scope" value="Eukaryota"/>
</dbReference>
<dbReference type="PANTHER" id="PTHR21449:SF3">
    <property type="entry name" value="DOMON DOMAIN-CONTAINING PROTEIN"/>
    <property type="match status" value="1"/>
</dbReference>
<feature type="compositionally biased region" description="Acidic residues" evidence="1">
    <location>
        <begin position="321"/>
        <end position="332"/>
    </location>
</feature>
<evidence type="ECO:0008006" key="5">
    <source>
        <dbReference type="Google" id="ProtNLM"/>
    </source>
</evidence>
<dbReference type="AlphaFoldDB" id="G0NDV3"/>
<evidence type="ECO:0000256" key="2">
    <source>
        <dbReference type="SAM" id="SignalP"/>
    </source>
</evidence>
<keyword evidence="2" id="KW-0732">Signal</keyword>
<reference evidence="4" key="1">
    <citation type="submission" date="2011-07" db="EMBL/GenBank/DDBJ databases">
        <authorList>
            <consortium name="Caenorhabditis brenneri Sequencing and Analysis Consortium"/>
            <person name="Wilson R.K."/>
        </authorList>
    </citation>
    <scope>NUCLEOTIDE SEQUENCE [LARGE SCALE GENOMIC DNA]</scope>
    <source>
        <strain evidence="4">PB2801</strain>
    </source>
</reference>
<dbReference type="Proteomes" id="UP000008068">
    <property type="component" value="Unassembled WGS sequence"/>
</dbReference>
<evidence type="ECO:0000313" key="4">
    <source>
        <dbReference type="Proteomes" id="UP000008068"/>
    </source>
</evidence>
<name>G0NDV3_CAEBE</name>
<feature type="compositionally biased region" description="Acidic residues" evidence="1">
    <location>
        <begin position="291"/>
        <end position="305"/>
    </location>
</feature>
<dbReference type="InParanoid" id="G0NDV3"/>
<feature type="region of interest" description="Disordered" evidence="1">
    <location>
        <begin position="245"/>
        <end position="381"/>
    </location>
</feature>
<dbReference type="OMA" id="RNSENAY"/>
<sequence length="397" mass="46047">MIPFLLVLPLLVSLAQGNMPISGCSVPNSCFGLPSNCQPDTNCHVYFQFDQEGNLDVNVKDVTDEDEYIALAVDIQPGLSVDYLICLPKQSKRLRAFSVKGQPIQVSDEKMAQSVQEVSNNNFICTFFESELPPNFRQKSLFIVTEGIFTDDDQMIIPPGRQLSPINSDFVYMHKIAATSMNDDDEMVLTPDENKMTSDLVKKVQRISKSASKDLDLEDILNGSEEEEEQDDDLEDMLDSRKKYSTRKKDLQKKKKVASRRDEDDEDEDDEEEEERKPRRRNGRPSRYQKDDDDDEDEDEDDEDFEPKKKSRRPSSRRFDSDEEDDEEEEEEDNHKGKSRKNKNHKKKGKKSDEDEYEDDEERQDDDESYDDERNSENAYPYTIPVIIVTLVYCFLI</sequence>
<feature type="compositionally biased region" description="Acidic residues" evidence="1">
    <location>
        <begin position="354"/>
        <end position="371"/>
    </location>
</feature>
<feature type="signal peptide" evidence="2">
    <location>
        <begin position="1"/>
        <end position="17"/>
    </location>
</feature>
<dbReference type="EMBL" id="GL379869">
    <property type="protein sequence ID" value="EGT58513.1"/>
    <property type="molecule type" value="Genomic_DNA"/>
</dbReference>